<dbReference type="AlphaFoldDB" id="A0A5E4M7B7"/>
<dbReference type="Proteomes" id="UP000325440">
    <property type="component" value="Unassembled WGS sequence"/>
</dbReference>
<sequence length="99" mass="11052">MSLKSFSNDVQSFGEGFAEGFKQGINEVEKAYESAFSSIASWFKGNIKSAQPSQLSKPIDNTEHPEVSKPINIKVSEYDHTSHPELSIEPLEQHAHDIF</sequence>
<dbReference type="EMBL" id="CABPRJ010000107">
    <property type="protein sequence ID" value="VVC27401.1"/>
    <property type="molecule type" value="Genomic_DNA"/>
</dbReference>
<name>A0A5E4M7B7_9HEMI</name>
<organism evidence="1 2">
    <name type="scientific">Cinara cedri</name>
    <dbReference type="NCBI Taxonomy" id="506608"/>
    <lineage>
        <taxon>Eukaryota</taxon>
        <taxon>Metazoa</taxon>
        <taxon>Ecdysozoa</taxon>
        <taxon>Arthropoda</taxon>
        <taxon>Hexapoda</taxon>
        <taxon>Insecta</taxon>
        <taxon>Pterygota</taxon>
        <taxon>Neoptera</taxon>
        <taxon>Paraneoptera</taxon>
        <taxon>Hemiptera</taxon>
        <taxon>Sternorrhyncha</taxon>
        <taxon>Aphidomorpha</taxon>
        <taxon>Aphidoidea</taxon>
        <taxon>Aphididae</taxon>
        <taxon>Lachninae</taxon>
        <taxon>Cinara</taxon>
    </lineage>
</organism>
<protein>
    <submittedName>
        <fullName evidence="1">Uncharacterized protein</fullName>
    </submittedName>
</protein>
<evidence type="ECO:0000313" key="2">
    <source>
        <dbReference type="Proteomes" id="UP000325440"/>
    </source>
</evidence>
<keyword evidence="2" id="KW-1185">Reference proteome</keyword>
<proteinExistence type="predicted"/>
<reference evidence="1 2" key="1">
    <citation type="submission" date="2019-08" db="EMBL/GenBank/DDBJ databases">
        <authorList>
            <person name="Alioto T."/>
            <person name="Alioto T."/>
            <person name="Gomez Garrido J."/>
        </authorList>
    </citation>
    <scope>NUCLEOTIDE SEQUENCE [LARGE SCALE GENOMIC DNA]</scope>
</reference>
<accession>A0A5E4M7B7</accession>
<gene>
    <name evidence="1" type="ORF">CINCED_3A024182</name>
</gene>
<evidence type="ECO:0000313" key="1">
    <source>
        <dbReference type="EMBL" id="VVC27401.1"/>
    </source>
</evidence>